<proteinExistence type="predicted"/>
<keyword evidence="5 7" id="KW-1133">Transmembrane helix</keyword>
<comment type="caution">
    <text evidence="10">The sequence shown here is derived from an EMBL/GenBank/DDBJ whole genome shotgun (WGS) entry which is preliminary data.</text>
</comment>
<feature type="transmembrane region" description="Helical" evidence="7">
    <location>
        <begin position="184"/>
        <end position="203"/>
    </location>
</feature>
<dbReference type="InterPro" id="IPR039421">
    <property type="entry name" value="Type_1_exporter"/>
</dbReference>
<evidence type="ECO:0000259" key="8">
    <source>
        <dbReference type="PROSITE" id="PS50893"/>
    </source>
</evidence>
<dbReference type="PROSITE" id="PS50893">
    <property type="entry name" value="ABC_TRANSPORTER_2"/>
    <property type="match status" value="1"/>
</dbReference>
<dbReference type="PANTHER" id="PTHR43394:SF1">
    <property type="entry name" value="ATP-BINDING CASSETTE SUB-FAMILY B MEMBER 10, MITOCHONDRIAL"/>
    <property type="match status" value="1"/>
</dbReference>
<dbReference type="GO" id="GO:0005524">
    <property type="term" value="F:ATP binding"/>
    <property type="evidence" value="ECO:0007669"/>
    <property type="project" value="UniProtKB-KW"/>
</dbReference>
<dbReference type="AlphaFoldDB" id="A0A5C8Z765"/>
<dbReference type="Proteomes" id="UP000321764">
    <property type="component" value="Unassembled WGS sequence"/>
</dbReference>
<keyword evidence="4 10" id="KW-0067">ATP-binding</keyword>
<dbReference type="InterPro" id="IPR003439">
    <property type="entry name" value="ABC_transporter-like_ATP-bd"/>
</dbReference>
<evidence type="ECO:0000313" key="11">
    <source>
        <dbReference type="Proteomes" id="UP000321764"/>
    </source>
</evidence>
<dbReference type="InterPro" id="IPR036640">
    <property type="entry name" value="ABC1_TM_sf"/>
</dbReference>
<sequence length="608" mass="67879">MFSFFERLIDAFPEQEPTQPPDTLIRFCLHYTQGMWTPIFFLSLFSALVAVAEASMFGLMGWLIDWLSSISPDQLFEQYSVQLTAISIFVVIVVPLLVLLVSLLQNQAMLPNYSMSIRWLAHRYLLKQSLSFYQDDFAGRVATKVMQTSLAVRESVVRLLDVMLYIIVYVATMLILIAQADSRLVVPIFIWLAIYCSLQFYFVPRLRHSSSAVADARSTMTGRVVDSYTNIQTVKLFADTQAEADYAKQSMQQFLTAAHQQRRLVTLFEFFISWFNYILLFSLAGYSIYLWSLGQASIGTIALAIALALRMNGMSHWVMREIGALFENVGTVIDGMRTLSKPQTILDNDQASMMNVDQGRIQFQQASFSYGSEGSVIENLNLTIEPGERVGLVGRSGAGKSTLINLLLRFYELQSGRILIDDQDIATVAQDSLRANIGVVTQDTMLLHRSIRENILYGRPDASEQELIAACKKAEAYDFIQTLCDPYGNQGLDAQVGERGVKLSGGQRQRIAIARVLLKDAPILIMDEATSALDSEAEAAIQQNLVQLMSDKTVIAIAHRLSTIAALDRLIVIDQGKIIEQGSHAELIAKGGVYAELWQRQSGGFLTD</sequence>
<evidence type="ECO:0000256" key="6">
    <source>
        <dbReference type="ARBA" id="ARBA00023136"/>
    </source>
</evidence>
<dbReference type="GO" id="GO:0005886">
    <property type="term" value="C:plasma membrane"/>
    <property type="evidence" value="ECO:0007669"/>
    <property type="project" value="UniProtKB-SubCell"/>
</dbReference>
<evidence type="ECO:0000259" key="9">
    <source>
        <dbReference type="PROSITE" id="PS50929"/>
    </source>
</evidence>
<gene>
    <name evidence="10" type="ORF">FME95_05120</name>
</gene>
<dbReference type="InterPro" id="IPR011527">
    <property type="entry name" value="ABC1_TM_dom"/>
</dbReference>
<dbReference type="GO" id="GO:0015421">
    <property type="term" value="F:ABC-type oligopeptide transporter activity"/>
    <property type="evidence" value="ECO:0007669"/>
    <property type="project" value="TreeGrafter"/>
</dbReference>
<keyword evidence="11" id="KW-1185">Reference proteome</keyword>
<evidence type="ECO:0000256" key="7">
    <source>
        <dbReference type="SAM" id="Phobius"/>
    </source>
</evidence>
<dbReference type="SMART" id="SM00382">
    <property type="entry name" value="AAA"/>
    <property type="match status" value="1"/>
</dbReference>
<dbReference type="OrthoDB" id="9806127at2"/>
<name>A0A5C8Z765_9GAMM</name>
<dbReference type="Gene3D" id="1.20.1560.10">
    <property type="entry name" value="ABC transporter type 1, transmembrane domain"/>
    <property type="match status" value="1"/>
</dbReference>
<feature type="domain" description="ABC transmembrane type-1" evidence="9">
    <location>
        <begin position="40"/>
        <end position="327"/>
    </location>
</feature>
<dbReference type="SUPFAM" id="SSF52540">
    <property type="entry name" value="P-loop containing nucleoside triphosphate hydrolases"/>
    <property type="match status" value="1"/>
</dbReference>
<dbReference type="FunFam" id="1.20.1560.10:FF:000070">
    <property type="entry name" value="Multidrug ABC transporter ATP-binding protein"/>
    <property type="match status" value="1"/>
</dbReference>
<dbReference type="InterPro" id="IPR003593">
    <property type="entry name" value="AAA+_ATPase"/>
</dbReference>
<feature type="transmembrane region" description="Helical" evidence="7">
    <location>
        <begin position="39"/>
        <end position="64"/>
    </location>
</feature>
<dbReference type="SUPFAM" id="SSF90123">
    <property type="entry name" value="ABC transporter transmembrane region"/>
    <property type="match status" value="1"/>
</dbReference>
<evidence type="ECO:0000256" key="3">
    <source>
        <dbReference type="ARBA" id="ARBA00022741"/>
    </source>
</evidence>
<feature type="transmembrane region" description="Helical" evidence="7">
    <location>
        <begin position="84"/>
        <end position="104"/>
    </location>
</feature>
<feature type="domain" description="ABC transporter" evidence="8">
    <location>
        <begin position="361"/>
        <end position="600"/>
    </location>
</feature>
<dbReference type="PROSITE" id="PS00211">
    <property type="entry name" value="ABC_TRANSPORTER_1"/>
    <property type="match status" value="1"/>
</dbReference>
<evidence type="ECO:0000256" key="5">
    <source>
        <dbReference type="ARBA" id="ARBA00022989"/>
    </source>
</evidence>
<protein>
    <submittedName>
        <fullName evidence="10">ABC transporter ATP-binding protein</fullName>
    </submittedName>
</protein>
<keyword evidence="6 7" id="KW-0472">Membrane</keyword>
<dbReference type="PROSITE" id="PS50929">
    <property type="entry name" value="ABC_TM1F"/>
    <property type="match status" value="1"/>
</dbReference>
<feature type="transmembrane region" description="Helical" evidence="7">
    <location>
        <begin position="156"/>
        <end position="178"/>
    </location>
</feature>
<reference evidence="10 11" key="1">
    <citation type="submission" date="2019-07" db="EMBL/GenBank/DDBJ databases">
        <title>Reinekea sp. strain SSH23 genome sequencing and assembly.</title>
        <authorList>
            <person name="Kim I."/>
        </authorList>
    </citation>
    <scope>NUCLEOTIDE SEQUENCE [LARGE SCALE GENOMIC DNA]</scope>
    <source>
        <strain evidence="10 11">SSH23</strain>
    </source>
</reference>
<comment type="subcellular location">
    <subcellularLocation>
        <location evidence="1">Cell membrane</location>
        <topology evidence="1">Multi-pass membrane protein</topology>
    </subcellularLocation>
</comment>
<keyword evidence="3" id="KW-0547">Nucleotide-binding</keyword>
<dbReference type="Pfam" id="PF00005">
    <property type="entry name" value="ABC_tran"/>
    <property type="match status" value="1"/>
</dbReference>
<organism evidence="10 11">
    <name type="scientific">Reinekea thalattae</name>
    <dbReference type="NCBI Taxonomy" id="2593301"/>
    <lineage>
        <taxon>Bacteria</taxon>
        <taxon>Pseudomonadati</taxon>
        <taxon>Pseudomonadota</taxon>
        <taxon>Gammaproteobacteria</taxon>
        <taxon>Oceanospirillales</taxon>
        <taxon>Saccharospirillaceae</taxon>
        <taxon>Reinekea</taxon>
    </lineage>
</organism>
<evidence type="ECO:0000256" key="1">
    <source>
        <dbReference type="ARBA" id="ARBA00004651"/>
    </source>
</evidence>
<dbReference type="Gene3D" id="3.40.50.300">
    <property type="entry name" value="P-loop containing nucleotide triphosphate hydrolases"/>
    <property type="match status" value="1"/>
</dbReference>
<dbReference type="EMBL" id="VKAD01000001">
    <property type="protein sequence ID" value="TXR53935.1"/>
    <property type="molecule type" value="Genomic_DNA"/>
</dbReference>
<dbReference type="InterPro" id="IPR027417">
    <property type="entry name" value="P-loop_NTPase"/>
</dbReference>
<dbReference type="FunFam" id="3.40.50.300:FF:000218">
    <property type="entry name" value="Multidrug ABC transporter ATP-binding protein"/>
    <property type="match status" value="1"/>
</dbReference>
<feature type="transmembrane region" description="Helical" evidence="7">
    <location>
        <begin position="264"/>
        <end position="282"/>
    </location>
</feature>
<keyword evidence="2 7" id="KW-0812">Transmembrane</keyword>
<dbReference type="Pfam" id="PF00664">
    <property type="entry name" value="ABC_membrane"/>
    <property type="match status" value="1"/>
</dbReference>
<feature type="transmembrane region" description="Helical" evidence="7">
    <location>
        <begin position="288"/>
        <end position="309"/>
    </location>
</feature>
<accession>A0A5C8Z765</accession>
<dbReference type="RefSeq" id="WP_147713334.1">
    <property type="nucleotide sequence ID" value="NZ_VKAD01000001.1"/>
</dbReference>
<dbReference type="InterPro" id="IPR017871">
    <property type="entry name" value="ABC_transporter-like_CS"/>
</dbReference>
<dbReference type="GO" id="GO:0016887">
    <property type="term" value="F:ATP hydrolysis activity"/>
    <property type="evidence" value="ECO:0007669"/>
    <property type="project" value="InterPro"/>
</dbReference>
<evidence type="ECO:0000313" key="10">
    <source>
        <dbReference type="EMBL" id="TXR53935.1"/>
    </source>
</evidence>
<evidence type="ECO:0000256" key="4">
    <source>
        <dbReference type="ARBA" id="ARBA00022840"/>
    </source>
</evidence>
<evidence type="ECO:0000256" key="2">
    <source>
        <dbReference type="ARBA" id="ARBA00022692"/>
    </source>
</evidence>
<dbReference type="PANTHER" id="PTHR43394">
    <property type="entry name" value="ATP-DEPENDENT PERMEASE MDL1, MITOCHONDRIAL"/>
    <property type="match status" value="1"/>
</dbReference>